<feature type="domain" description="Tyr recombinase" evidence="7">
    <location>
        <begin position="150"/>
        <end position="327"/>
    </location>
</feature>
<dbReference type="InterPro" id="IPR004107">
    <property type="entry name" value="Integrase_SAM-like_N"/>
</dbReference>
<dbReference type="GO" id="GO:0006310">
    <property type="term" value="P:DNA recombination"/>
    <property type="evidence" value="ECO:0007669"/>
    <property type="project" value="UniProtKB-KW"/>
</dbReference>
<comment type="caution">
    <text evidence="9">The sequence shown here is derived from an EMBL/GenBank/DDBJ whole genome shotgun (WGS) entry which is preliminary data.</text>
</comment>
<evidence type="ECO:0000313" key="9">
    <source>
        <dbReference type="EMBL" id="TCO86410.1"/>
    </source>
</evidence>
<protein>
    <submittedName>
        <fullName evidence="9">Integrase</fullName>
    </submittedName>
</protein>
<dbReference type="InterPro" id="IPR010998">
    <property type="entry name" value="Integrase_recombinase_N"/>
</dbReference>
<feature type="domain" description="Core-binding (CB)" evidence="8">
    <location>
        <begin position="58"/>
        <end position="138"/>
    </location>
</feature>
<accession>A0A4R2LGG7</accession>
<dbReference type="PROSITE" id="PS51900">
    <property type="entry name" value="CB"/>
    <property type="match status" value="1"/>
</dbReference>
<comment type="similarity">
    <text evidence="2">Belongs to the 'phage' integrase family.</text>
</comment>
<dbReference type="OrthoDB" id="9785687at2"/>
<keyword evidence="3" id="KW-0229">DNA integration</keyword>
<keyword evidence="5" id="KW-0233">DNA recombination</keyword>
<organism evidence="9 10">
    <name type="scientific">Frisingicoccus caecimuris</name>
    <dbReference type="NCBI Taxonomy" id="1796636"/>
    <lineage>
        <taxon>Bacteria</taxon>
        <taxon>Bacillati</taxon>
        <taxon>Bacillota</taxon>
        <taxon>Clostridia</taxon>
        <taxon>Lachnospirales</taxon>
        <taxon>Lachnospiraceae</taxon>
        <taxon>Frisingicoccus</taxon>
    </lineage>
</organism>
<keyword evidence="10" id="KW-1185">Reference proteome</keyword>
<evidence type="ECO:0000313" key="10">
    <source>
        <dbReference type="Proteomes" id="UP000295711"/>
    </source>
</evidence>
<dbReference type="Gene3D" id="1.10.443.10">
    <property type="entry name" value="Intergrase catalytic core"/>
    <property type="match status" value="1"/>
</dbReference>
<reference evidence="9 10" key="1">
    <citation type="submission" date="2019-03" db="EMBL/GenBank/DDBJ databases">
        <title>Genomic Encyclopedia of Type Strains, Phase IV (KMG-IV): sequencing the most valuable type-strain genomes for metagenomic binning, comparative biology and taxonomic classification.</title>
        <authorList>
            <person name="Goeker M."/>
        </authorList>
    </citation>
    <scope>NUCLEOTIDE SEQUENCE [LARGE SCALE GENOMIC DNA]</scope>
    <source>
        <strain evidence="9 10">DSM 28559</strain>
    </source>
</reference>
<sequence>MATPKKLPSGQWRTQVYDYTDENGKRHYRSFTSPNKKLSALMAAEFAANKKRISCGNLTVSEAIEEYIRVKENVLSPSTIRGYTVIKNNHFKEIENIFIRDITNEDVQKWINNLAKRLSSKTVSNAHGLLISAIDMFAPEIRIRAKLPRKKKADLYVPSDTDVKKLLEHIAGTELEIAVLLAAFGPMRRGEICALTSNDIHGNYIDINKSMVRSQDGKWITKEPKTDSSYRTIDFPDFVIEKISGIEGRIIKVTPDTLTMQFERIFKNIDIPKFRFHDLRHYSASIMHAIGIPDQYIMARGGWSTDGVMKSVYRNVIDEQTVRMNQRINGHFESMQHDISHNFLKPL</sequence>
<evidence type="ECO:0000256" key="1">
    <source>
        <dbReference type="ARBA" id="ARBA00003283"/>
    </source>
</evidence>
<dbReference type="InterPro" id="IPR011010">
    <property type="entry name" value="DNA_brk_join_enz"/>
</dbReference>
<name>A0A4R2LGG7_9FIRM</name>
<dbReference type="Gene3D" id="1.10.150.130">
    <property type="match status" value="1"/>
</dbReference>
<evidence type="ECO:0000256" key="4">
    <source>
        <dbReference type="ARBA" id="ARBA00023125"/>
    </source>
</evidence>
<comment type="function">
    <text evidence="1">Site-specific tyrosine recombinase, which acts by catalyzing the cutting and rejoining of the recombining DNA molecules.</text>
</comment>
<dbReference type="GO" id="GO:0003677">
    <property type="term" value="F:DNA binding"/>
    <property type="evidence" value="ECO:0007669"/>
    <property type="project" value="UniProtKB-UniRule"/>
</dbReference>
<proteinExistence type="inferred from homology"/>
<evidence type="ECO:0000256" key="2">
    <source>
        <dbReference type="ARBA" id="ARBA00008857"/>
    </source>
</evidence>
<dbReference type="SUPFAM" id="SSF56349">
    <property type="entry name" value="DNA breaking-rejoining enzymes"/>
    <property type="match status" value="1"/>
</dbReference>
<dbReference type="GO" id="GO:0015074">
    <property type="term" value="P:DNA integration"/>
    <property type="evidence" value="ECO:0007669"/>
    <property type="project" value="UniProtKB-KW"/>
</dbReference>
<evidence type="ECO:0000256" key="3">
    <source>
        <dbReference type="ARBA" id="ARBA00022908"/>
    </source>
</evidence>
<dbReference type="Proteomes" id="UP000295711">
    <property type="component" value="Unassembled WGS sequence"/>
</dbReference>
<evidence type="ECO:0000256" key="5">
    <source>
        <dbReference type="ARBA" id="ARBA00023172"/>
    </source>
</evidence>
<dbReference type="PROSITE" id="PS51898">
    <property type="entry name" value="TYR_RECOMBINASE"/>
    <property type="match status" value="1"/>
</dbReference>
<evidence type="ECO:0000259" key="7">
    <source>
        <dbReference type="PROSITE" id="PS51898"/>
    </source>
</evidence>
<dbReference type="InterPro" id="IPR013762">
    <property type="entry name" value="Integrase-like_cat_sf"/>
</dbReference>
<dbReference type="Pfam" id="PF00589">
    <property type="entry name" value="Phage_integrase"/>
    <property type="match status" value="1"/>
</dbReference>
<evidence type="ECO:0000259" key="8">
    <source>
        <dbReference type="PROSITE" id="PS51900"/>
    </source>
</evidence>
<keyword evidence="4 6" id="KW-0238">DNA-binding</keyword>
<dbReference type="EMBL" id="SLXA01000001">
    <property type="protein sequence ID" value="TCO86410.1"/>
    <property type="molecule type" value="Genomic_DNA"/>
</dbReference>
<dbReference type="RefSeq" id="WP_132087495.1">
    <property type="nucleotide sequence ID" value="NZ_JANKAQ010000002.1"/>
</dbReference>
<dbReference type="CDD" id="cd01189">
    <property type="entry name" value="INT_ICEBs1_C_like"/>
    <property type="match status" value="1"/>
</dbReference>
<dbReference type="InterPro" id="IPR050090">
    <property type="entry name" value="Tyrosine_recombinase_XerCD"/>
</dbReference>
<dbReference type="InterPro" id="IPR044068">
    <property type="entry name" value="CB"/>
</dbReference>
<evidence type="ECO:0000256" key="6">
    <source>
        <dbReference type="PROSITE-ProRule" id="PRU01248"/>
    </source>
</evidence>
<dbReference type="PANTHER" id="PTHR30349">
    <property type="entry name" value="PHAGE INTEGRASE-RELATED"/>
    <property type="match status" value="1"/>
</dbReference>
<dbReference type="Pfam" id="PF14659">
    <property type="entry name" value="Phage_int_SAM_3"/>
    <property type="match status" value="1"/>
</dbReference>
<dbReference type="InterPro" id="IPR002104">
    <property type="entry name" value="Integrase_catalytic"/>
</dbReference>
<dbReference type="AlphaFoldDB" id="A0A4R2LGG7"/>
<dbReference type="PANTHER" id="PTHR30349:SF41">
    <property type="entry name" value="INTEGRASE_RECOMBINASE PROTEIN MJ0367-RELATED"/>
    <property type="match status" value="1"/>
</dbReference>
<gene>
    <name evidence="9" type="ORF">EV212_101197</name>
</gene>